<keyword evidence="1" id="KW-1133">Transmembrane helix</keyword>
<evidence type="ECO:0000256" key="1">
    <source>
        <dbReference type="SAM" id="Phobius"/>
    </source>
</evidence>
<dbReference type="AlphaFoldDB" id="A0A109JCA2"/>
<keyword evidence="3" id="KW-1185">Reference proteome</keyword>
<reference evidence="2 3" key="1">
    <citation type="submission" date="2015-11" db="EMBL/GenBank/DDBJ databases">
        <title>Draft Genome Sequence of the Strain BR 10303 (Bradyrhizobium sp.) isolated from nodules of Centrolobium paraense.</title>
        <authorList>
            <person name="Zelli J.E."/>
            <person name="Simoes-Araujo J.L."/>
            <person name="Barauna A.C."/>
            <person name="Silva K."/>
        </authorList>
    </citation>
    <scope>NUCLEOTIDE SEQUENCE [LARGE SCALE GENOMIC DNA]</scope>
    <source>
        <strain evidence="2 3">BR 10303</strain>
    </source>
</reference>
<comment type="caution">
    <text evidence="2">The sequence shown here is derived from an EMBL/GenBank/DDBJ whole genome shotgun (WGS) entry which is preliminary data.</text>
</comment>
<feature type="transmembrane region" description="Helical" evidence="1">
    <location>
        <begin position="105"/>
        <end position="127"/>
    </location>
</feature>
<gene>
    <name evidence="2" type="ORF">AS156_21480</name>
</gene>
<feature type="transmembrane region" description="Helical" evidence="1">
    <location>
        <begin position="69"/>
        <end position="93"/>
    </location>
</feature>
<evidence type="ECO:0000313" key="2">
    <source>
        <dbReference type="EMBL" id="KWV46276.1"/>
    </source>
</evidence>
<evidence type="ECO:0000313" key="3">
    <source>
        <dbReference type="Proteomes" id="UP000057737"/>
    </source>
</evidence>
<protein>
    <submittedName>
        <fullName evidence="2">Uncharacterized protein</fullName>
    </submittedName>
</protein>
<feature type="transmembrane region" description="Helical" evidence="1">
    <location>
        <begin position="147"/>
        <end position="168"/>
    </location>
</feature>
<organism evidence="2 3">
    <name type="scientific">Bradyrhizobium macuxiense</name>
    <dbReference type="NCBI Taxonomy" id="1755647"/>
    <lineage>
        <taxon>Bacteria</taxon>
        <taxon>Pseudomonadati</taxon>
        <taxon>Pseudomonadota</taxon>
        <taxon>Alphaproteobacteria</taxon>
        <taxon>Hyphomicrobiales</taxon>
        <taxon>Nitrobacteraceae</taxon>
        <taxon>Bradyrhizobium</taxon>
    </lineage>
</organism>
<dbReference type="Proteomes" id="UP000057737">
    <property type="component" value="Unassembled WGS sequence"/>
</dbReference>
<dbReference type="EMBL" id="LNCU01000117">
    <property type="protein sequence ID" value="KWV46276.1"/>
    <property type="molecule type" value="Genomic_DNA"/>
</dbReference>
<accession>A0A109JCA2</accession>
<proteinExistence type="predicted"/>
<name>A0A109JCA2_9BRAD</name>
<dbReference type="OrthoDB" id="8227627at2"/>
<sequence>MSHEARVTVILAALVVVAFVLFWSVGKYSDRVFAKRFRARFPEKTLSYTGAQLGELVQSDLRLKYVCPILFPLDLIVMLALAGSMGAASAHWIKQLYPSLEWLGLLLPAVYLLSDLIEDCLLAWLLLRGDPKEATQTVSMLKAITTIKFVSISAAIALTLISFAGWIFRAWLPLDTTL</sequence>
<keyword evidence="1" id="KW-0472">Membrane</keyword>
<feature type="transmembrane region" description="Helical" evidence="1">
    <location>
        <begin position="6"/>
        <end position="26"/>
    </location>
</feature>
<dbReference type="RefSeq" id="WP_066514357.1">
    <property type="nucleotide sequence ID" value="NZ_LNCU01000117.1"/>
</dbReference>
<keyword evidence="1" id="KW-0812">Transmembrane</keyword>